<dbReference type="AlphaFoldDB" id="A0A9D2U527"/>
<evidence type="ECO:0000256" key="1">
    <source>
        <dbReference type="SAM" id="Coils"/>
    </source>
</evidence>
<organism evidence="2 3">
    <name type="scientific">Candidatus Blautia stercoripullorum</name>
    <dbReference type="NCBI Taxonomy" id="2838502"/>
    <lineage>
        <taxon>Bacteria</taxon>
        <taxon>Bacillati</taxon>
        <taxon>Bacillota</taxon>
        <taxon>Clostridia</taxon>
        <taxon>Lachnospirales</taxon>
        <taxon>Lachnospiraceae</taxon>
        <taxon>Blautia</taxon>
    </lineage>
</organism>
<name>A0A9D2U527_9FIRM</name>
<sequence length="129" mass="15413">MSKYSKMVEKNKQESKERVARAIRVIQEMSENGEQLVVCDLVKKTGYSRTFFYKNQEVRDFLEEARKQQDGMVFYHKKKMVLDHAILRQNEILKIEIAKMKKENEDLKKENEKLKKALNRKDVNFIKGL</sequence>
<comment type="caution">
    <text evidence="2">The sequence shown here is derived from an EMBL/GenBank/DDBJ whole genome shotgun (WGS) entry which is preliminary data.</text>
</comment>
<evidence type="ECO:0000313" key="3">
    <source>
        <dbReference type="Proteomes" id="UP000823850"/>
    </source>
</evidence>
<proteinExistence type="predicted"/>
<dbReference type="Pfam" id="PF19776">
    <property type="entry name" value="DUF6262"/>
    <property type="match status" value="1"/>
</dbReference>
<accession>A0A9D2U527</accession>
<feature type="coiled-coil region" evidence="1">
    <location>
        <begin position="90"/>
        <end position="124"/>
    </location>
</feature>
<protein>
    <recommendedName>
        <fullName evidence="4">Transposase</fullName>
    </recommendedName>
</protein>
<evidence type="ECO:0008006" key="4">
    <source>
        <dbReference type="Google" id="ProtNLM"/>
    </source>
</evidence>
<dbReference type="EMBL" id="DWUX01000109">
    <property type="protein sequence ID" value="HJD39529.1"/>
    <property type="molecule type" value="Genomic_DNA"/>
</dbReference>
<keyword evidence="1" id="KW-0175">Coiled coil</keyword>
<dbReference type="InterPro" id="IPR046229">
    <property type="entry name" value="TnpC-like"/>
</dbReference>
<evidence type="ECO:0000313" key="2">
    <source>
        <dbReference type="EMBL" id="HJD39529.1"/>
    </source>
</evidence>
<gene>
    <name evidence="2" type="ORF">H9913_05830</name>
</gene>
<reference evidence="2" key="1">
    <citation type="journal article" date="2021" name="PeerJ">
        <title>Extensive microbial diversity within the chicken gut microbiome revealed by metagenomics and culture.</title>
        <authorList>
            <person name="Gilroy R."/>
            <person name="Ravi A."/>
            <person name="Getino M."/>
            <person name="Pursley I."/>
            <person name="Horton D.L."/>
            <person name="Alikhan N.F."/>
            <person name="Baker D."/>
            <person name="Gharbi K."/>
            <person name="Hall N."/>
            <person name="Watson M."/>
            <person name="Adriaenssens E.M."/>
            <person name="Foster-Nyarko E."/>
            <person name="Jarju S."/>
            <person name="Secka A."/>
            <person name="Antonio M."/>
            <person name="Oren A."/>
            <person name="Chaudhuri R.R."/>
            <person name="La Ragione R."/>
            <person name="Hildebrand F."/>
            <person name="Pallen M.J."/>
        </authorList>
    </citation>
    <scope>NUCLEOTIDE SEQUENCE</scope>
    <source>
        <strain evidence="2">ChiW19-6364</strain>
    </source>
</reference>
<reference evidence="2" key="2">
    <citation type="submission" date="2021-04" db="EMBL/GenBank/DDBJ databases">
        <authorList>
            <person name="Gilroy R."/>
        </authorList>
    </citation>
    <scope>NUCLEOTIDE SEQUENCE</scope>
    <source>
        <strain evidence="2">ChiW19-6364</strain>
    </source>
</reference>
<dbReference type="Proteomes" id="UP000823850">
    <property type="component" value="Unassembled WGS sequence"/>
</dbReference>